<sequence>MRGRKILISCEHAGNYVPKDYKFMFANAEETLASHRGWDPGSLGIAKYLARHLEAPLFYQKVSRLLIETNRSLDNKELFSEYTHNVDKNIKNTLLAKYYHPYREEIEHKISDFIAHGEPVLHLSIHTFTPELNGIVRAVDVGLLYDEARMEEAEFCKQWKARLDNMLPEQLIMLNCPYNGADDGFTTYLRTRFSGDVYLGIELEINQRYIDTPTMGKI</sequence>
<organism evidence="1 2">
    <name type="scientific">Fulvivirga kasyanovii</name>
    <dbReference type="NCBI Taxonomy" id="396812"/>
    <lineage>
        <taxon>Bacteria</taxon>
        <taxon>Pseudomonadati</taxon>
        <taxon>Bacteroidota</taxon>
        <taxon>Cytophagia</taxon>
        <taxon>Cytophagales</taxon>
        <taxon>Fulvivirgaceae</taxon>
        <taxon>Fulvivirga</taxon>
    </lineage>
</organism>
<comment type="caution">
    <text evidence="1">The sequence shown here is derived from an EMBL/GenBank/DDBJ whole genome shotgun (WGS) entry which is preliminary data.</text>
</comment>
<dbReference type="SUPFAM" id="SSF53187">
    <property type="entry name" value="Zn-dependent exopeptidases"/>
    <property type="match status" value="1"/>
</dbReference>
<name>A0ABW9RU99_9BACT</name>
<protein>
    <submittedName>
        <fullName evidence="1">N-formylglutamate amidohydrolase</fullName>
    </submittedName>
</protein>
<evidence type="ECO:0000313" key="2">
    <source>
        <dbReference type="Proteomes" id="UP000798808"/>
    </source>
</evidence>
<evidence type="ECO:0000313" key="1">
    <source>
        <dbReference type="EMBL" id="MTI27282.1"/>
    </source>
</evidence>
<dbReference type="EMBL" id="SMLW01000620">
    <property type="protein sequence ID" value="MTI27282.1"/>
    <property type="molecule type" value="Genomic_DNA"/>
</dbReference>
<dbReference type="Pfam" id="PF05013">
    <property type="entry name" value="FGase"/>
    <property type="match status" value="1"/>
</dbReference>
<dbReference type="Proteomes" id="UP000798808">
    <property type="component" value="Unassembled WGS sequence"/>
</dbReference>
<dbReference type="RefSeq" id="WP_155174282.1">
    <property type="nucleotide sequence ID" value="NZ_SMLW01000620.1"/>
</dbReference>
<dbReference type="Gene3D" id="3.40.630.40">
    <property type="entry name" value="Zn-dependent exopeptidases"/>
    <property type="match status" value="1"/>
</dbReference>
<accession>A0ABW9RU99</accession>
<gene>
    <name evidence="1" type="ORF">E1163_20165</name>
</gene>
<reference evidence="1 2" key="1">
    <citation type="submission" date="2019-02" db="EMBL/GenBank/DDBJ databases">
        <authorList>
            <person name="Goldberg S.R."/>
            <person name="Haltli B.A."/>
            <person name="Correa H."/>
            <person name="Russell K.G."/>
        </authorList>
    </citation>
    <scope>NUCLEOTIDE SEQUENCE [LARGE SCALE GENOMIC DNA]</scope>
    <source>
        <strain evidence="1 2">JCM 16186</strain>
    </source>
</reference>
<proteinExistence type="predicted"/>
<dbReference type="InterPro" id="IPR007709">
    <property type="entry name" value="N-FG_amidohydro"/>
</dbReference>
<keyword evidence="2" id="KW-1185">Reference proteome</keyword>